<dbReference type="Gene3D" id="1.10.4040.10">
    <property type="entry name" value="Penicillinase repressor domain"/>
    <property type="match status" value="1"/>
</dbReference>
<dbReference type="Gene3D" id="1.10.10.10">
    <property type="entry name" value="Winged helix-like DNA-binding domain superfamily/Winged helix DNA-binding domain"/>
    <property type="match status" value="1"/>
</dbReference>
<evidence type="ECO:0000256" key="2">
    <source>
        <dbReference type="ARBA" id="ARBA00023015"/>
    </source>
</evidence>
<keyword evidence="2" id="KW-0805">Transcription regulation</keyword>
<proteinExistence type="inferred from homology"/>
<dbReference type="GO" id="GO:0003677">
    <property type="term" value="F:DNA binding"/>
    <property type="evidence" value="ECO:0007669"/>
    <property type="project" value="UniProtKB-KW"/>
</dbReference>
<dbReference type="AlphaFoldDB" id="A0A3B0U9Q6"/>
<evidence type="ECO:0000256" key="4">
    <source>
        <dbReference type="ARBA" id="ARBA00023163"/>
    </source>
</evidence>
<dbReference type="SUPFAM" id="SSF46785">
    <property type="entry name" value="Winged helix' DNA-binding domain"/>
    <property type="match status" value="1"/>
</dbReference>
<evidence type="ECO:0000256" key="3">
    <source>
        <dbReference type="ARBA" id="ARBA00023125"/>
    </source>
</evidence>
<accession>A0A3B0U9Q6</accession>
<dbReference type="GO" id="GO:0045892">
    <property type="term" value="P:negative regulation of DNA-templated transcription"/>
    <property type="evidence" value="ECO:0007669"/>
    <property type="project" value="InterPro"/>
</dbReference>
<name>A0A3B0U9Q6_9ZZZZ</name>
<keyword evidence="3" id="KW-0238">DNA-binding</keyword>
<reference evidence="5" key="1">
    <citation type="submission" date="2018-06" db="EMBL/GenBank/DDBJ databases">
        <authorList>
            <person name="Zhirakovskaya E."/>
        </authorList>
    </citation>
    <scope>NUCLEOTIDE SEQUENCE</scope>
</reference>
<comment type="similarity">
    <text evidence="1">Belongs to the BlaI transcriptional regulatory family.</text>
</comment>
<keyword evidence="4" id="KW-0804">Transcription</keyword>
<evidence type="ECO:0000256" key="1">
    <source>
        <dbReference type="ARBA" id="ARBA00011046"/>
    </source>
</evidence>
<dbReference type="InterPro" id="IPR005650">
    <property type="entry name" value="BlaI_family"/>
</dbReference>
<evidence type="ECO:0000313" key="5">
    <source>
        <dbReference type="EMBL" id="VAW27168.1"/>
    </source>
</evidence>
<protein>
    <submittedName>
        <fullName evidence="5">Transcriptional regulator, MecI family</fullName>
    </submittedName>
</protein>
<dbReference type="InterPro" id="IPR036390">
    <property type="entry name" value="WH_DNA-bd_sf"/>
</dbReference>
<sequence length="173" mass="20617">MLNNYFYSCITIFLVYIRKALGIEATSFLFCEIKRYSEKPDVSLAKRNAQNKIKMDKLTNKEQEIMQVLWKLKKAFVKEVVAELPKPKPHYNTVSTVIRKMEDKGYVKHETFGKTHRYFPIVSKENYRKNYFLDATQNYFENSYKNVVSFFAQEEKISADELREIIKLIENKK</sequence>
<organism evidence="5">
    <name type="scientific">hydrothermal vent metagenome</name>
    <dbReference type="NCBI Taxonomy" id="652676"/>
    <lineage>
        <taxon>unclassified sequences</taxon>
        <taxon>metagenomes</taxon>
        <taxon>ecological metagenomes</taxon>
    </lineage>
</organism>
<dbReference type="InterPro" id="IPR036388">
    <property type="entry name" value="WH-like_DNA-bd_sf"/>
</dbReference>
<dbReference type="EMBL" id="UOER01000687">
    <property type="protein sequence ID" value="VAW27168.1"/>
    <property type="molecule type" value="Genomic_DNA"/>
</dbReference>
<dbReference type="Pfam" id="PF03965">
    <property type="entry name" value="Penicillinase_R"/>
    <property type="match status" value="1"/>
</dbReference>
<gene>
    <name evidence="5" type="ORF">MNBD_BACTEROID04-660</name>
</gene>